<feature type="compositionally biased region" description="Low complexity" evidence="1">
    <location>
        <begin position="167"/>
        <end position="179"/>
    </location>
</feature>
<keyword evidence="3" id="KW-1185">Reference proteome</keyword>
<evidence type="ECO:0000256" key="1">
    <source>
        <dbReference type="SAM" id="MobiDB-lite"/>
    </source>
</evidence>
<organism evidence="2 3">
    <name type="scientific">Litomosoides sigmodontis</name>
    <name type="common">Filarial nematode worm</name>
    <dbReference type="NCBI Taxonomy" id="42156"/>
    <lineage>
        <taxon>Eukaryota</taxon>
        <taxon>Metazoa</taxon>
        <taxon>Ecdysozoa</taxon>
        <taxon>Nematoda</taxon>
        <taxon>Chromadorea</taxon>
        <taxon>Rhabditida</taxon>
        <taxon>Spirurina</taxon>
        <taxon>Spiruromorpha</taxon>
        <taxon>Filarioidea</taxon>
        <taxon>Onchocercidae</taxon>
        <taxon>Litomosoides</taxon>
    </lineage>
</organism>
<dbReference type="EMBL" id="UYRX01000003">
    <property type="protein sequence ID" value="VDK67606.1"/>
    <property type="molecule type" value="Genomic_DNA"/>
</dbReference>
<name>A0A3P6S0A1_LITSI</name>
<gene>
    <name evidence="2" type="ORF">NLS_LOCUS153</name>
</gene>
<feature type="region of interest" description="Disordered" evidence="1">
    <location>
        <begin position="358"/>
        <end position="416"/>
    </location>
</feature>
<protein>
    <submittedName>
        <fullName evidence="2">Uncharacterized protein</fullName>
    </submittedName>
</protein>
<sequence>MDDNLADYRRFCANRLKRLERCKKTKSFCNLDDEIPHQFASAGSAGLMLRESEALPSNDGHLAYSRCSENVALSPAKSATVAFCAGTSTFCPKSNIPSTTDTAHSGSPGVFTANDITEVNRPSLIANSWLQSSRQYFPVVINFAQGDSRSNNKSHLPPTSRESFITASTTCASQSSTSTPKKPGTETRIGVSGAKNYVDCGQSAQRNFDLLREKMISLMENDVRLLQQLLALGDSIQELKSRSQASHCSRLSFNLLEEENDDDEEWWSSDKMKTFDSSISAVTHLYVDDEPRENQNKQYFSRKNSVLRIPIPPRSCNRMSTNEKLHRRLSRLSQRCEQLHQQQMENLSQAENCFTSKRDLTFHPSSSPSAKPTAKQAFGTMDTRISNGSIDSGIRDESCSSSSAGSLSPFLKEEKS</sequence>
<reference evidence="2 3" key="1">
    <citation type="submission" date="2018-08" db="EMBL/GenBank/DDBJ databases">
        <authorList>
            <person name="Laetsch R D."/>
            <person name="Stevens L."/>
            <person name="Kumar S."/>
            <person name="Blaxter L. M."/>
        </authorList>
    </citation>
    <scope>NUCLEOTIDE SEQUENCE [LARGE SCALE GENOMIC DNA]</scope>
</reference>
<feature type="region of interest" description="Disordered" evidence="1">
    <location>
        <begin position="167"/>
        <end position="189"/>
    </location>
</feature>
<proteinExistence type="predicted"/>
<evidence type="ECO:0000313" key="3">
    <source>
        <dbReference type="Proteomes" id="UP000277928"/>
    </source>
</evidence>
<evidence type="ECO:0000313" key="2">
    <source>
        <dbReference type="EMBL" id="VDK67606.1"/>
    </source>
</evidence>
<dbReference type="Proteomes" id="UP000277928">
    <property type="component" value="Unassembled WGS sequence"/>
</dbReference>
<dbReference type="OMA" id="CNRMSTN"/>
<accession>A0A3P6S0A1</accession>
<dbReference type="AlphaFoldDB" id="A0A3P6S0A1"/>
<feature type="compositionally biased region" description="Low complexity" evidence="1">
    <location>
        <begin position="399"/>
        <end position="408"/>
    </location>
</feature>
<dbReference type="OrthoDB" id="6508726at2759"/>